<reference evidence="2" key="2">
    <citation type="submission" date="2023-06" db="EMBL/GenBank/DDBJ databases">
        <authorList>
            <consortium name="Lawrence Berkeley National Laboratory"/>
            <person name="Haridas S."/>
            <person name="Hensen N."/>
            <person name="Bonometti L."/>
            <person name="Westerberg I."/>
            <person name="Brannstrom I.O."/>
            <person name="Guillou S."/>
            <person name="Cros-Aarteil S."/>
            <person name="Calhoun S."/>
            <person name="Kuo A."/>
            <person name="Mondo S."/>
            <person name="Pangilinan J."/>
            <person name="Riley R."/>
            <person name="LaButti K."/>
            <person name="Andreopoulos B."/>
            <person name="Lipzen A."/>
            <person name="Chen C."/>
            <person name="Yanf M."/>
            <person name="Daum C."/>
            <person name="Ng V."/>
            <person name="Clum A."/>
            <person name="Steindorff A."/>
            <person name="Ohm R."/>
            <person name="Martin F."/>
            <person name="Silar P."/>
            <person name="Natvig D."/>
            <person name="Lalanne C."/>
            <person name="Gautier V."/>
            <person name="Ament-velasquez S.L."/>
            <person name="Kruys A."/>
            <person name="Hutchinson M.I."/>
            <person name="Powell A.J."/>
            <person name="Barry K."/>
            <person name="Miller A.N."/>
            <person name="Grigoriev I.V."/>
            <person name="Debuchy R."/>
            <person name="Gladieux P."/>
            <person name="Thoren M.H."/>
            <person name="Johannesson H."/>
        </authorList>
    </citation>
    <scope>NUCLEOTIDE SEQUENCE</scope>
    <source>
        <strain evidence="2">CBS 232.78</strain>
    </source>
</reference>
<dbReference type="Proteomes" id="UP001285441">
    <property type="component" value="Unassembled WGS sequence"/>
</dbReference>
<sequence length="84" mass="9117">MAIVQLSIQRHMGNTMETANLGFGFGTAALNPFLTQMLTVITLPAMRIRFTLNVSVSRASPVPTPWAVPTFFMMCPSCACFCAS</sequence>
<keyword evidence="1" id="KW-1133">Transmembrane helix</keyword>
<protein>
    <submittedName>
        <fullName evidence="2">Uncharacterized protein</fullName>
    </submittedName>
</protein>
<accession>A0AAE0TVV6</accession>
<dbReference type="AlphaFoldDB" id="A0AAE0TVV6"/>
<name>A0AAE0TVV6_9PEZI</name>
<gene>
    <name evidence="2" type="ORF">B0H63DRAFT_524176</name>
</gene>
<keyword evidence="1" id="KW-0812">Transmembrane</keyword>
<organism evidence="2 3">
    <name type="scientific">Podospora didyma</name>
    <dbReference type="NCBI Taxonomy" id="330526"/>
    <lineage>
        <taxon>Eukaryota</taxon>
        <taxon>Fungi</taxon>
        <taxon>Dikarya</taxon>
        <taxon>Ascomycota</taxon>
        <taxon>Pezizomycotina</taxon>
        <taxon>Sordariomycetes</taxon>
        <taxon>Sordariomycetidae</taxon>
        <taxon>Sordariales</taxon>
        <taxon>Podosporaceae</taxon>
        <taxon>Podospora</taxon>
    </lineage>
</organism>
<keyword evidence="3" id="KW-1185">Reference proteome</keyword>
<dbReference type="EMBL" id="JAULSW010000005">
    <property type="protein sequence ID" value="KAK3381457.1"/>
    <property type="molecule type" value="Genomic_DNA"/>
</dbReference>
<evidence type="ECO:0000313" key="3">
    <source>
        <dbReference type="Proteomes" id="UP001285441"/>
    </source>
</evidence>
<reference evidence="2" key="1">
    <citation type="journal article" date="2023" name="Mol. Phylogenet. Evol.">
        <title>Genome-scale phylogeny and comparative genomics of the fungal order Sordariales.</title>
        <authorList>
            <person name="Hensen N."/>
            <person name="Bonometti L."/>
            <person name="Westerberg I."/>
            <person name="Brannstrom I.O."/>
            <person name="Guillou S."/>
            <person name="Cros-Aarteil S."/>
            <person name="Calhoun S."/>
            <person name="Haridas S."/>
            <person name="Kuo A."/>
            <person name="Mondo S."/>
            <person name="Pangilinan J."/>
            <person name="Riley R."/>
            <person name="LaButti K."/>
            <person name="Andreopoulos B."/>
            <person name="Lipzen A."/>
            <person name="Chen C."/>
            <person name="Yan M."/>
            <person name="Daum C."/>
            <person name="Ng V."/>
            <person name="Clum A."/>
            <person name="Steindorff A."/>
            <person name="Ohm R.A."/>
            <person name="Martin F."/>
            <person name="Silar P."/>
            <person name="Natvig D.O."/>
            <person name="Lalanne C."/>
            <person name="Gautier V."/>
            <person name="Ament-Velasquez S.L."/>
            <person name="Kruys A."/>
            <person name="Hutchinson M.I."/>
            <person name="Powell A.J."/>
            <person name="Barry K."/>
            <person name="Miller A.N."/>
            <person name="Grigoriev I.V."/>
            <person name="Debuchy R."/>
            <person name="Gladieux P."/>
            <person name="Hiltunen Thoren M."/>
            <person name="Johannesson H."/>
        </authorList>
    </citation>
    <scope>NUCLEOTIDE SEQUENCE</scope>
    <source>
        <strain evidence="2">CBS 232.78</strain>
    </source>
</reference>
<evidence type="ECO:0000313" key="2">
    <source>
        <dbReference type="EMBL" id="KAK3381457.1"/>
    </source>
</evidence>
<keyword evidence="1" id="KW-0472">Membrane</keyword>
<proteinExistence type="predicted"/>
<evidence type="ECO:0000256" key="1">
    <source>
        <dbReference type="SAM" id="Phobius"/>
    </source>
</evidence>
<comment type="caution">
    <text evidence="2">The sequence shown here is derived from an EMBL/GenBank/DDBJ whole genome shotgun (WGS) entry which is preliminary data.</text>
</comment>
<feature type="transmembrane region" description="Helical" evidence="1">
    <location>
        <begin position="21"/>
        <end position="46"/>
    </location>
</feature>